<dbReference type="AlphaFoldDB" id="A0AAE0WBX6"/>
<evidence type="ECO:0008006" key="4">
    <source>
        <dbReference type="Google" id="ProtNLM"/>
    </source>
</evidence>
<evidence type="ECO:0000256" key="1">
    <source>
        <dbReference type="SAM" id="Phobius"/>
    </source>
</evidence>
<comment type="caution">
    <text evidence="2">The sequence shown here is derived from an EMBL/GenBank/DDBJ whole genome shotgun (WGS) entry which is preliminary data.</text>
</comment>
<proteinExistence type="predicted"/>
<dbReference type="PANTHER" id="PTHR14549:SF2">
    <property type="entry name" value="TRANSMEMBRANE PROTEIN 223"/>
    <property type="match status" value="1"/>
</dbReference>
<keyword evidence="1" id="KW-0472">Membrane</keyword>
<organism evidence="2 3">
    <name type="scientific">Potamilus streckersoni</name>
    <dbReference type="NCBI Taxonomy" id="2493646"/>
    <lineage>
        <taxon>Eukaryota</taxon>
        <taxon>Metazoa</taxon>
        <taxon>Spiralia</taxon>
        <taxon>Lophotrochozoa</taxon>
        <taxon>Mollusca</taxon>
        <taxon>Bivalvia</taxon>
        <taxon>Autobranchia</taxon>
        <taxon>Heteroconchia</taxon>
        <taxon>Palaeoheterodonta</taxon>
        <taxon>Unionida</taxon>
        <taxon>Unionoidea</taxon>
        <taxon>Unionidae</taxon>
        <taxon>Ambleminae</taxon>
        <taxon>Lampsilini</taxon>
        <taxon>Potamilus</taxon>
    </lineage>
</organism>
<dbReference type="Pfam" id="PF06979">
    <property type="entry name" value="TMEM70"/>
    <property type="match status" value="1"/>
</dbReference>
<protein>
    <recommendedName>
        <fullName evidence="4">Transmembrane protein 223</fullName>
    </recommendedName>
</protein>
<reference evidence="2" key="2">
    <citation type="journal article" date="2021" name="Genome Biol. Evol.">
        <title>Developing a high-quality reference genome for a parasitic bivalve with doubly uniparental inheritance (Bivalvia: Unionida).</title>
        <authorList>
            <person name="Smith C.H."/>
        </authorList>
    </citation>
    <scope>NUCLEOTIDE SEQUENCE</scope>
    <source>
        <strain evidence="2">CHS0354</strain>
        <tissue evidence="2">Mantle</tissue>
    </source>
</reference>
<sequence length="247" mass="29076">MQNTLRFVGTRCQRGMMWKYLIKQLSTTKSWREIRFCFTKCVRVNRSQNASDYARSQRKMDIQPFQIKTNVPNNVLLYSYDKSGFITIVSIFGLTQLFFWSVMAEFAYKKFKEIPVQKYDDSVAWWRKINFGGNKFRYSFLFVSIFFGGVIVFITCLYPLRTVAQIWLLQGGEMIKLVTYAPFAMKRSLTIPLENVSCNQARNAPGTHIYMKIKNRPLYFYLDKTSGKFYDGQLFDYTAGMKRALKK</sequence>
<evidence type="ECO:0000313" key="2">
    <source>
        <dbReference type="EMBL" id="KAK3608564.1"/>
    </source>
</evidence>
<feature type="transmembrane region" description="Helical" evidence="1">
    <location>
        <begin position="85"/>
        <end position="108"/>
    </location>
</feature>
<accession>A0AAE0WBX6</accession>
<dbReference type="Proteomes" id="UP001195483">
    <property type="component" value="Unassembled WGS sequence"/>
</dbReference>
<reference evidence="2" key="1">
    <citation type="journal article" date="2021" name="Genome Biol. Evol.">
        <title>A High-Quality Reference Genome for a Parasitic Bivalve with Doubly Uniparental Inheritance (Bivalvia: Unionida).</title>
        <authorList>
            <person name="Smith C.H."/>
        </authorList>
    </citation>
    <scope>NUCLEOTIDE SEQUENCE</scope>
    <source>
        <strain evidence="2">CHS0354</strain>
    </source>
</reference>
<dbReference type="GO" id="GO:0007399">
    <property type="term" value="P:nervous system development"/>
    <property type="evidence" value="ECO:0007669"/>
    <property type="project" value="TreeGrafter"/>
</dbReference>
<dbReference type="InterPro" id="IPR026100">
    <property type="entry name" value="Tmem223"/>
</dbReference>
<keyword evidence="1" id="KW-0812">Transmembrane</keyword>
<gene>
    <name evidence="2" type="ORF">CHS0354_042549</name>
</gene>
<feature type="transmembrane region" description="Helical" evidence="1">
    <location>
        <begin position="138"/>
        <end position="160"/>
    </location>
</feature>
<reference evidence="2" key="3">
    <citation type="submission" date="2023-05" db="EMBL/GenBank/DDBJ databases">
        <authorList>
            <person name="Smith C.H."/>
        </authorList>
    </citation>
    <scope>NUCLEOTIDE SEQUENCE</scope>
    <source>
        <strain evidence="2">CHS0354</strain>
        <tissue evidence="2">Mantle</tissue>
    </source>
</reference>
<dbReference type="EMBL" id="JAEAOA010002356">
    <property type="protein sequence ID" value="KAK3608564.1"/>
    <property type="molecule type" value="Genomic_DNA"/>
</dbReference>
<dbReference type="PANTHER" id="PTHR14549">
    <property type="entry name" value="TRANSMEMBRANE PROTEIN 223"/>
    <property type="match status" value="1"/>
</dbReference>
<dbReference type="InterPro" id="IPR045325">
    <property type="entry name" value="TMEM70/TMEM186/TMEM223"/>
</dbReference>
<name>A0AAE0WBX6_9BIVA</name>
<keyword evidence="3" id="KW-1185">Reference proteome</keyword>
<dbReference type="GO" id="GO:0005739">
    <property type="term" value="C:mitochondrion"/>
    <property type="evidence" value="ECO:0007669"/>
    <property type="project" value="TreeGrafter"/>
</dbReference>
<evidence type="ECO:0000313" key="3">
    <source>
        <dbReference type="Proteomes" id="UP001195483"/>
    </source>
</evidence>
<keyword evidence="1" id="KW-1133">Transmembrane helix</keyword>